<name>A0A2C9UCS3_MANES</name>
<evidence type="ECO:0000313" key="1">
    <source>
        <dbReference type="EMBL" id="OAY28039.1"/>
    </source>
</evidence>
<protein>
    <submittedName>
        <fullName evidence="1">Uncharacterized protein</fullName>
    </submittedName>
</protein>
<sequence>MHMPHSTLLTALFMRKRMVVVSGQWSELQATVAGLEIKKHSPLNQIPLQEAHLQNSN</sequence>
<dbReference type="AlphaFoldDB" id="A0A2C9UCS3"/>
<accession>A0A2C9UCS3</accession>
<proteinExistence type="predicted"/>
<organism evidence="1">
    <name type="scientific">Manihot esculenta</name>
    <name type="common">Cassava</name>
    <name type="synonym">Jatropha manihot</name>
    <dbReference type="NCBI Taxonomy" id="3983"/>
    <lineage>
        <taxon>Eukaryota</taxon>
        <taxon>Viridiplantae</taxon>
        <taxon>Streptophyta</taxon>
        <taxon>Embryophyta</taxon>
        <taxon>Tracheophyta</taxon>
        <taxon>Spermatophyta</taxon>
        <taxon>Magnoliopsida</taxon>
        <taxon>eudicotyledons</taxon>
        <taxon>Gunneridae</taxon>
        <taxon>Pentapetalae</taxon>
        <taxon>rosids</taxon>
        <taxon>fabids</taxon>
        <taxon>Malpighiales</taxon>
        <taxon>Euphorbiaceae</taxon>
        <taxon>Crotonoideae</taxon>
        <taxon>Manihoteae</taxon>
        <taxon>Manihot</taxon>
    </lineage>
</organism>
<reference evidence="1" key="1">
    <citation type="submission" date="2016-02" db="EMBL/GenBank/DDBJ databases">
        <title>WGS assembly of Manihot esculenta.</title>
        <authorList>
            <person name="Bredeson J.V."/>
            <person name="Prochnik S.E."/>
            <person name="Lyons J.B."/>
            <person name="Schmutz J."/>
            <person name="Grimwood J."/>
            <person name="Vrebalov J."/>
            <person name="Bart R.S."/>
            <person name="Amuge T."/>
            <person name="Ferguson M.E."/>
            <person name="Green R."/>
            <person name="Putnam N."/>
            <person name="Stites J."/>
            <person name="Rounsley S."/>
            <person name="Rokhsar D.S."/>
        </authorList>
    </citation>
    <scope>NUCLEOTIDE SEQUENCE [LARGE SCALE GENOMIC DNA]</scope>
    <source>
        <tissue evidence="1">Leaf</tissue>
    </source>
</reference>
<dbReference type="EMBL" id="CM004401">
    <property type="protein sequence ID" value="OAY28039.1"/>
    <property type="molecule type" value="Genomic_DNA"/>
</dbReference>
<gene>
    <name evidence="1" type="ORF">MANES_15G036000</name>
</gene>